<dbReference type="InterPro" id="IPR012340">
    <property type="entry name" value="NA-bd_OB-fold"/>
</dbReference>
<dbReference type="GO" id="GO:0000932">
    <property type="term" value="C:P-body"/>
    <property type="evidence" value="ECO:0007669"/>
    <property type="project" value="TreeGrafter"/>
</dbReference>
<evidence type="ECO:0000256" key="1">
    <source>
        <dbReference type="SAM" id="Phobius"/>
    </source>
</evidence>
<gene>
    <name evidence="3" type="ORF">AMELA_G00056790</name>
</gene>
<dbReference type="GO" id="GO:0010587">
    <property type="term" value="P:miRNA catabolic process"/>
    <property type="evidence" value="ECO:0007669"/>
    <property type="project" value="TreeGrafter"/>
</dbReference>
<dbReference type="InterPro" id="IPR022966">
    <property type="entry name" value="RNase_II/R_CS"/>
</dbReference>
<dbReference type="GO" id="GO:0006402">
    <property type="term" value="P:mRNA catabolic process"/>
    <property type="evidence" value="ECO:0007669"/>
    <property type="project" value="TreeGrafter"/>
</dbReference>
<dbReference type="AlphaFoldDB" id="A0A7J6B0T0"/>
<keyword evidence="1" id="KW-1133">Transmembrane helix</keyword>
<dbReference type="EMBL" id="JAAGNN010000005">
    <property type="protein sequence ID" value="KAF4088610.1"/>
    <property type="molecule type" value="Genomic_DNA"/>
</dbReference>
<dbReference type="InterPro" id="IPR001900">
    <property type="entry name" value="RNase_II/R"/>
</dbReference>
<protein>
    <recommendedName>
        <fullName evidence="2">RNB domain-containing protein</fullName>
    </recommendedName>
</protein>
<feature type="transmembrane region" description="Helical" evidence="1">
    <location>
        <begin position="54"/>
        <end position="72"/>
    </location>
</feature>
<comment type="caution">
    <text evidence="3">The sequence shown here is derived from an EMBL/GenBank/DDBJ whole genome shotgun (WGS) entry which is preliminary data.</text>
</comment>
<dbReference type="PANTHER" id="PTHR23355:SF9">
    <property type="entry name" value="DIS3-LIKE EXONUCLEASE 2"/>
    <property type="match status" value="1"/>
</dbReference>
<feature type="domain" description="RNB" evidence="2">
    <location>
        <begin position="6"/>
        <end position="141"/>
    </location>
</feature>
<proteinExistence type="predicted"/>
<accession>A0A7J6B0T0</accession>
<dbReference type="Pfam" id="PF00773">
    <property type="entry name" value="RNB"/>
    <property type="match status" value="1"/>
</dbReference>
<evidence type="ECO:0000313" key="4">
    <source>
        <dbReference type="Proteomes" id="UP000593565"/>
    </source>
</evidence>
<dbReference type="GO" id="GO:0000175">
    <property type="term" value="F:3'-5'-RNA exonuclease activity"/>
    <property type="evidence" value="ECO:0007669"/>
    <property type="project" value="UniProtKB-ARBA"/>
</dbReference>
<reference evidence="3 4" key="1">
    <citation type="submission" date="2020-02" db="EMBL/GenBank/DDBJ databases">
        <title>A chromosome-scale genome assembly of the black bullhead catfish (Ameiurus melas).</title>
        <authorList>
            <person name="Wen M."/>
            <person name="Zham M."/>
            <person name="Cabau C."/>
            <person name="Klopp C."/>
            <person name="Donnadieu C."/>
            <person name="Roques C."/>
            <person name="Bouchez O."/>
            <person name="Lampietro C."/>
            <person name="Jouanno E."/>
            <person name="Herpin A."/>
            <person name="Louis A."/>
            <person name="Berthelot C."/>
            <person name="Parey E."/>
            <person name="Roest-Crollius H."/>
            <person name="Braasch I."/>
            <person name="Postlethwait J."/>
            <person name="Robinson-Rechavi M."/>
            <person name="Echchiki A."/>
            <person name="Begum T."/>
            <person name="Montfort J."/>
            <person name="Schartl M."/>
            <person name="Bobe J."/>
            <person name="Guiguen Y."/>
        </authorList>
    </citation>
    <scope>NUCLEOTIDE SEQUENCE [LARGE SCALE GENOMIC DNA]</scope>
    <source>
        <strain evidence="3">M_S1</strain>
        <tissue evidence="3">Blood</tissue>
    </source>
</reference>
<evidence type="ECO:0000259" key="2">
    <source>
        <dbReference type="Pfam" id="PF00773"/>
    </source>
</evidence>
<dbReference type="InterPro" id="IPR050180">
    <property type="entry name" value="RNR_Ribonuclease"/>
</dbReference>
<dbReference type="Proteomes" id="UP000593565">
    <property type="component" value="Unassembled WGS sequence"/>
</dbReference>
<dbReference type="PANTHER" id="PTHR23355">
    <property type="entry name" value="RIBONUCLEASE"/>
    <property type="match status" value="1"/>
</dbReference>
<evidence type="ECO:0000313" key="3">
    <source>
        <dbReference type="EMBL" id="KAF4088610.1"/>
    </source>
</evidence>
<name>A0A7J6B0T0_AMEME</name>
<keyword evidence="1" id="KW-0812">Transmembrane</keyword>
<dbReference type="GO" id="GO:0003723">
    <property type="term" value="F:RNA binding"/>
    <property type="evidence" value="ECO:0007669"/>
    <property type="project" value="InterPro"/>
</dbReference>
<organism evidence="3 4">
    <name type="scientific">Ameiurus melas</name>
    <name type="common">Black bullhead</name>
    <name type="synonym">Silurus melas</name>
    <dbReference type="NCBI Taxonomy" id="219545"/>
    <lineage>
        <taxon>Eukaryota</taxon>
        <taxon>Metazoa</taxon>
        <taxon>Chordata</taxon>
        <taxon>Craniata</taxon>
        <taxon>Vertebrata</taxon>
        <taxon>Euteleostomi</taxon>
        <taxon>Actinopterygii</taxon>
        <taxon>Neopterygii</taxon>
        <taxon>Teleostei</taxon>
        <taxon>Ostariophysi</taxon>
        <taxon>Siluriformes</taxon>
        <taxon>Ictaluridae</taxon>
        <taxon>Ameiurus</taxon>
    </lineage>
</organism>
<keyword evidence="4" id="KW-1185">Reference proteome</keyword>
<sequence>MFVCDRLVEEFMLLANMAVAHQIYRSNPELALLRRHAAPQSRLMDALQELCDHIGHRTFALMLFIIIFVLLFSQRSLEEAVGDDEYSTARKAVLTHLCARPMQEEKLFHHYALNVPLYTHFTSPIRRYADVIVHRLLAASLKCGPRVHLTQDEVQKQATHCNDKKTESKKVQEMSTELFFSVFVRECGSLESKAMVMGMLDKSFDVLVLGFRRGSTVMPLRVCSRLIFVRSVNVLR</sequence>
<dbReference type="SUPFAM" id="SSF50249">
    <property type="entry name" value="Nucleic acid-binding proteins"/>
    <property type="match status" value="1"/>
</dbReference>
<dbReference type="PROSITE" id="PS01175">
    <property type="entry name" value="RIBONUCLEASE_II"/>
    <property type="match status" value="1"/>
</dbReference>
<keyword evidence="1" id="KW-0472">Membrane</keyword>